<comment type="caution">
    <text evidence="2">The sequence shown here is derived from an EMBL/GenBank/DDBJ whole genome shotgun (WGS) entry which is preliminary data.</text>
</comment>
<feature type="compositionally biased region" description="Polar residues" evidence="1">
    <location>
        <begin position="63"/>
        <end position="72"/>
    </location>
</feature>
<dbReference type="OrthoDB" id="8197297at2759"/>
<protein>
    <submittedName>
        <fullName evidence="2">Uncharacterized protein</fullName>
    </submittedName>
</protein>
<organism evidence="2 3">
    <name type="scientific">Chionoecetes opilio</name>
    <name type="common">Atlantic snow crab</name>
    <name type="synonym">Cancer opilio</name>
    <dbReference type="NCBI Taxonomy" id="41210"/>
    <lineage>
        <taxon>Eukaryota</taxon>
        <taxon>Metazoa</taxon>
        <taxon>Ecdysozoa</taxon>
        <taxon>Arthropoda</taxon>
        <taxon>Crustacea</taxon>
        <taxon>Multicrustacea</taxon>
        <taxon>Malacostraca</taxon>
        <taxon>Eumalacostraca</taxon>
        <taxon>Eucarida</taxon>
        <taxon>Decapoda</taxon>
        <taxon>Pleocyemata</taxon>
        <taxon>Brachyura</taxon>
        <taxon>Eubrachyura</taxon>
        <taxon>Majoidea</taxon>
        <taxon>Majidae</taxon>
        <taxon>Chionoecetes</taxon>
    </lineage>
</organism>
<name>A0A8J4YNL7_CHIOP</name>
<dbReference type="Proteomes" id="UP000770661">
    <property type="component" value="Unassembled WGS sequence"/>
</dbReference>
<evidence type="ECO:0000313" key="2">
    <source>
        <dbReference type="EMBL" id="KAG0726381.1"/>
    </source>
</evidence>
<proteinExistence type="predicted"/>
<accession>A0A8J4YNL7</accession>
<dbReference type="EMBL" id="JACEEZ010004480">
    <property type="protein sequence ID" value="KAG0726381.1"/>
    <property type="molecule type" value="Genomic_DNA"/>
</dbReference>
<evidence type="ECO:0000256" key="1">
    <source>
        <dbReference type="SAM" id="MobiDB-lite"/>
    </source>
</evidence>
<keyword evidence="3" id="KW-1185">Reference proteome</keyword>
<reference evidence="2" key="1">
    <citation type="submission" date="2020-07" db="EMBL/GenBank/DDBJ databases">
        <title>The High-quality genome of the commercially important snow crab, Chionoecetes opilio.</title>
        <authorList>
            <person name="Jeong J.-H."/>
            <person name="Ryu S."/>
        </authorList>
    </citation>
    <scope>NUCLEOTIDE SEQUENCE</scope>
    <source>
        <strain evidence="2">MADBK_172401_WGS</strain>
        <tissue evidence="2">Digestive gland</tissue>
    </source>
</reference>
<sequence length="163" mass="18232">MAVTRDIDTAQFLTEWPPSSRQRHETHRGHGGNRQVKVNIGLPILHAPSPPRRSSRRPLGSKGRTTLDSRSNMMVPGSRVTAMWVGDPPSMIALPGMRPCRCERFIGKPAFCGKCQRWGHREWQCNSYVRCGFCSGNMPLALQGSHYQWGIHHTPVPQLLPGA</sequence>
<gene>
    <name evidence="2" type="ORF">GWK47_036714</name>
</gene>
<feature type="region of interest" description="Disordered" evidence="1">
    <location>
        <begin position="42"/>
        <end position="72"/>
    </location>
</feature>
<evidence type="ECO:0000313" key="3">
    <source>
        <dbReference type="Proteomes" id="UP000770661"/>
    </source>
</evidence>
<feature type="region of interest" description="Disordered" evidence="1">
    <location>
        <begin position="15"/>
        <end position="34"/>
    </location>
</feature>
<dbReference type="AlphaFoldDB" id="A0A8J4YNL7"/>